<comment type="function">
    <text evidence="5">Attaches a formyl group to the free amino group of methionyl-tRNA(fMet). The formyl group appears to play a dual role in the initiator identity of N-formylmethionyl-tRNA by promoting its recognition by IF2 and preventing the misappropriation of this tRNA by the elongation apparatus.</text>
</comment>
<dbReference type="GO" id="GO:0005829">
    <property type="term" value="C:cytosol"/>
    <property type="evidence" value="ECO:0007669"/>
    <property type="project" value="TreeGrafter"/>
</dbReference>
<dbReference type="CDD" id="cd08646">
    <property type="entry name" value="FMT_core_Met-tRNA-FMT_N"/>
    <property type="match status" value="1"/>
</dbReference>
<keyword evidence="3 5" id="KW-0808">Transferase</keyword>
<dbReference type="PANTHER" id="PTHR11138">
    <property type="entry name" value="METHIONYL-TRNA FORMYLTRANSFERASE"/>
    <property type="match status" value="1"/>
</dbReference>
<evidence type="ECO:0000313" key="8">
    <source>
        <dbReference type="EMBL" id="PIR89440.1"/>
    </source>
</evidence>
<comment type="similarity">
    <text evidence="1 5">Belongs to the Fmt family.</text>
</comment>
<dbReference type="AlphaFoldDB" id="A0A2H0USP3"/>
<dbReference type="InterPro" id="IPR044135">
    <property type="entry name" value="Met-tRNA-FMT_C"/>
</dbReference>
<gene>
    <name evidence="5 8" type="primary">fmt</name>
    <name evidence="8" type="ORF">COU07_00880</name>
</gene>
<feature type="binding site" evidence="5">
    <location>
        <begin position="116"/>
        <end position="119"/>
    </location>
    <ligand>
        <name>(6S)-5,6,7,8-tetrahydrofolate</name>
        <dbReference type="ChEBI" id="CHEBI:57453"/>
    </ligand>
</feature>
<dbReference type="InterPro" id="IPR005794">
    <property type="entry name" value="Fmt"/>
</dbReference>
<dbReference type="GO" id="GO:0004479">
    <property type="term" value="F:methionyl-tRNA formyltransferase activity"/>
    <property type="evidence" value="ECO:0007669"/>
    <property type="project" value="UniProtKB-UniRule"/>
</dbReference>
<accession>A0A2H0USP3</accession>
<proteinExistence type="inferred from homology"/>
<dbReference type="HAMAP" id="MF_00182">
    <property type="entry name" value="Formyl_trans"/>
    <property type="match status" value="1"/>
</dbReference>
<organism evidence="8 9">
    <name type="scientific">Candidatus Harrisonbacteria bacterium CG10_big_fil_rev_8_21_14_0_10_40_38</name>
    <dbReference type="NCBI Taxonomy" id="1974583"/>
    <lineage>
        <taxon>Bacteria</taxon>
        <taxon>Candidatus Harrisoniibacteriota</taxon>
    </lineage>
</organism>
<evidence type="ECO:0000313" key="9">
    <source>
        <dbReference type="Proteomes" id="UP000231157"/>
    </source>
</evidence>
<evidence type="ECO:0000259" key="7">
    <source>
        <dbReference type="Pfam" id="PF02911"/>
    </source>
</evidence>
<dbReference type="EC" id="2.1.2.9" evidence="2 5"/>
<name>A0A2H0USP3_9BACT</name>
<feature type="domain" description="Formyl transferase C-terminal" evidence="7">
    <location>
        <begin position="230"/>
        <end position="267"/>
    </location>
</feature>
<dbReference type="EMBL" id="PFAZ01000001">
    <property type="protein sequence ID" value="PIR89440.1"/>
    <property type="molecule type" value="Genomic_DNA"/>
</dbReference>
<evidence type="ECO:0000256" key="3">
    <source>
        <dbReference type="ARBA" id="ARBA00022679"/>
    </source>
</evidence>
<dbReference type="PANTHER" id="PTHR11138:SF5">
    <property type="entry name" value="METHIONYL-TRNA FORMYLTRANSFERASE, MITOCHONDRIAL"/>
    <property type="match status" value="1"/>
</dbReference>
<keyword evidence="4 5" id="KW-0648">Protein biosynthesis</keyword>
<dbReference type="SUPFAM" id="SSF50486">
    <property type="entry name" value="FMT C-terminal domain-like"/>
    <property type="match status" value="1"/>
</dbReference>
<dbReference type="SUPFAM" id="SSF53328">
    <property type="entry name" value="Formyltransferase"/>
    <property type="match status" value="1"/>
</dbReference>
<evidence type="ECO:0000259" key="6">
    <source>
        <dbReference type="Pfam" id="PF00551"/>
    </source>
</evidence>
<dbReference type="Pfam" id="PF00551">
    <property type="entry name" value="Formyl_trans_N"/>
    <property type="match status" value="1"/>
</dbReference>
<dbReference type="NCBIfam" id="TIGR00460">
    <property type="entry name" value="fmt"/>
    <property type="match status" value="1"/>
</dbReference>
<dbReference type="Proteomes" id="UP000231157">
    <property type="component" value="Unassembled WGS sequence"/>
</dbReference>
<evidence type="ECO:0000256" key="1">
    <source>
        <dbReference type="ARBA" id="ARBA00010699"/>
    </source>
</evidence>
<sequence>MIHDPKFIFFGTPRFAELVLKELLDANLLPGAVICNPDRPVGRKKTITKPAVKRLIIEKEFENKIKILQPENSQEILTILSGISKPDIAIVAAYSKILPADIINLPKLGTLGVHPSLLPKYRGASPIQSVILSGEKETGVTIYKLDEKMDHGPILAQEKQTLNGDETYLDLEEKLAILGGKLLVKTIQDYTSGNFELKEQDHKNATFTKKISTDDAFIDESDLMSAQNGENAEEIYRKIRGFNPEPGAWTIKNGKRTKLLEAKIIDKKLVLTLIQEEGKNPQKPL</sequence>
<comment type="caution">
    <text evidence="8">The sequence shown here is derived from an EMBL/GenBank/DDBJ whole genome shotgun (WGS) entry which is preliminary data.</text>
</comment>
<dbReference type="InterPro" id="IPR002376">
    <property type="entry name" value="Formyl_transf_N"/>
</dbReference>
<dbReference type="InterPro" id="IPR036477">
    <property type="entry name" value="Formyl_transf_N_sf"/>
</dbReference>
<evidence type="ECO:0000256" key="2">
    <source>
        <dbReference type="ARBA" id="ARBA00012261"/>
    </source>
</evidence>
<reference evidence="9" key="1">
    <citation type="submission" date="2017-09" db="EMBL/GenBank/DDBJ databases">
        <title>Depth-based differentiation of microbial function through sediment-hosted aquifers and enrichment of novel symbionts in the deep terrestrial subsurface.</title>
        <authorList>
            <person name="Probst A.J."/>
            <person name="Ladd B."/>
            <person name="Jarett J.K."/>
            <person name="Geller-Mcgrath D.E."/>
            <person name="Sieber C.M.K."/>
            <person name="Emerson J.B."/>
            <person name="Anantharaman K."/>
            <person name="Thomas B.C."/>
            <person name="Malmstrom R."/>
            <person name="Stieglmeier M."/>
            <person name="Klingl A."/>
            <person name="Woyke T."/>
            <person name="Ryan C.M."/>
            <person name="Banfield J.F."/>
        </authorList>
    </citation>
    <scope>NUCLEOTIDE SEQUENCE [LARGE SCALE GENOMIC DNA]</scope>
</reference>
<evidence type="ECO:0000256" key="5">
    <source>
        <dbReference type="HAMAP-Rule" id="MF_00182"/>
    </source>
</evidence>
<evidence type="ECO:0000256" key="4">
    <source>
        <dbReference type="ARBA" id="ARBA00022917"/>
    </source>
</evidence>
<comment type="catalytic activity">
    <reaction evidence="5">
        <text>L-methionyl-tRNA(fMet) + (6R)-10-formyltetrahydrofolate = N-formyl-L-methionyl-tRNA(fMet) + (6S)-5,6,7,8-tetrahydrofolate + H(+)</text>
        <dbReference type="Rhea" id="RHEA:24380"/>
        <dbReference type="Rhea" id="RHEA-COMP:9952"/>
        <dbReference type="Rhea" id="RHEA-COMP:9953"/>
        <dbReference type="ChEBI" id="CHEBI:15378"/>
        <dbReference type="ChEBI" id="CHEBI:57453"/>
        <dbReference type="ChEBI" id="CHEBI:78530"/>
        <dbReference type="ChEBI" id="CHEBI:78844"/>
        <dbReference type="ChEBI" id="CHEBI:195366"/>
        <dbReference type="EC" id="2.1.2.9"/>
    </reaction>
</comment>
<protein>
    <recommendedName>
        <fullName evidence="2 5">Methionyl-tRNA formyltransferase</fullName>
        <ecNumber evidence="2 5">2.1.2.9</ecNumber>
    </recommendedName>
</protein>
<dbReference type="Gene3D" id="3.40.50.12230">
    <property type="match status" value="1"/>
</dbReference>
<dbReference type="CDD" id="cd08704">
    <property type="entry name" value="Met_tRNA_FMT_C"/>
    <property type="match status" value="1"/>
</dbReference>
<feature type="domain" description="Formyl transferase N-terminal" evidence="6">
    <location>
        <begin position="7"/>
        <end position="187"/>
    </location>
</feature>
<dbReference type="Pfam" id="PF02911">
    <property type="entry name" value="Formyl_trans_C"/>
    <property type="match status" value="1"/>
</dbReference>
<dbReference type="InterPro" id="IPR041711">
    <property type="entry name" value="Met-tRNA-FMT_N"/>
</dbReference>
<dbReference type="InterPro" id="IPR005793">
    <property type="entry name" value="Formyl_trans_C"/>
</dbReference>
<dbReference type="InterPro" id="IPR011034">
    <property type="entry name" value="Formyl_transferase-like_C_sf"/>
</dbReference>